<dbReference type="PROSITE" id="PS00409">
    <property type="entry name" value="PROKAR_NTER_METHYL"/>
    <property type="match status" value="1"/>
</dbReference>
<dbReference type="Pfam" id="PF07963">
    <property type="entry name" value="N_methyl"/>
    <property type="match status" value="1"/>
</dbReference>
<name>A0A4R1YA65_ACICA</name>
<dbReference type="OrthoDB" id="6712892at2"/>
<dbReference type="Proteomes" id="UP000294963">
    <property type="component" value="Unassembled WGS sequence"/>
</dbReference>
<dbReference type="InterPro" id="IPR012902">
    <property type="entry name" value="N_methyl_site"/>
</dbReference>
<feature type="compositionally biased region" description="Low complexity" evidence="1">
    <location>
        <begin position="145"/>
        <end position="168"/>
    </location>
</feature>
<sequence>MLSRCQQGFSLVELMIALSLGLLIVAAGLSVLMSGHRVLALQVSMDELQHNANLSLGMLTRDLRHTNLNTTSMQQVNNKTKGSGIIFNAGNLPLSMTQQHQNFWTQEGYTEAATDINSDQLTIQYMPEYDRLNWNENPVTASLASNIQNPSQNPNQNPSLNLNQPLNQKQGQSNDVYLGGYNCEGEKIEFNVQVKDAQAYGRKIIVNRYFLKRDPQQHADEPEGFSLYCQSGYYAEGDREITGFKKDGGQQIIKRVDAFKVRFGVKAPNGQLRYLSINQYNALMSAEKIRSNQFYNIVSIELNLLIRASTKLGARTTEAAQRYELAGQTLTLKSNALDAPAYLRQSISQVVALRNSTGAADNE</sequence>
<gene>
    <name evidence="2" type="ORF">EC844_101237</name>
</gene>
<feature type="region of interest" description="Disordered" evidence="1">
    <location>
        <begin position="144"/>
        <end position="173"/>
    </location>
</feature>
<dbReference type="GO" id="GO:0043683">
    <property type="term" value="P:type IV pilus assembly"/>
    <property type="evidence" value="ECO:0007669"/>
    <property type="project" value="InterPro"/>
</dbReference>
<accession>A0A4R1YA65</accession>
<dbReference type="InterPro" id="IPR032092">
    <property type="entry name" value="PilW"/>
</dbReference>
<dbReference type="EMBL" id="SLVJ01000001">
    <property type="protein sequence ID" value="TCM70963.1"/>
    <property type="molecule type" value="Genomic_DNA"/>
</dbReference>
<comment type="caution">
    <text evidence="2">The sequence shown here is derived from an EMBL/GenBank/DDBJ whole genome shotgun (WGS) entry which is preliminary data.</text>
</comment>
<evidence type="ECO:0000313" key="2">
    <source>
        <dbReference type="EMBL" id="TCM70963.1"/>
    </source>
</evidence>
<dbReference type="AlphaFoldDB" id="A0A4R1YA65"/>
<keyword evidence="3" id="KW-1185">Reference proteome</keyword>
<evidence type="ECO:0000313" key="3">
    <source>
        <dbReference type="Proteomes" id="UP000294963"/>
    </source>
</evidence>
<dbReference type="NCBIfam" id="TIGR02532">
    <property type="entry name" value="IV_pilin_GFxxxE"/>
    <property type="match status" value="1"/>
</dbReference>
<organism evidence="2 3">
    <name type="scientific">Acinetobacter calcoaceticus</name>
    <dbReference type="NCBI Taxonomy" id="471"/>
    <lineage>
        <taxon>Bacteria</taxon>
        <taxon>Pseudomonadati</taxon>
        <taxon>Pseudomonadota</taxon>
        <taxon>Gammaproteobacteria</taxon>
        <taxon>Moraxellales</taxon>
        <taxon>Moraxellaceae</taxon>
        <taxon>Acinetobacter</taxon>
        <taxon>Acinetobacter calcoaceticus/baumannii complex</taxon>
    </lineage>
</organism>
<protein>
    <submittedName>
        <fullName evidence="2">Prepilin-type N-terminal cleavage/methylation domain-containing protein</fullName>
    </submittedName>
</protein>
<reference evidence="2 3" key="1">
    <citation type="submission" date="2019-03" db="EMBL/GenBank/DDBJ databases">
        <title>Genomic analyses of the natural microbiome of Caenorhabditis elegans.</title>
        <authorList>
            <person name="Samuel B."/>
        </authorList>
    </citation>
    <scope>NUCLEOTIDE SEQUENCE [LARGE SCALE GENOMIC DNA]</scope>
    <source>
        <strain evidence="2 3">JUb89</strain>
    </source>
</reference>
<dbReference type="Pfam" id="PF16074">
    <property type="entry name" value="PilW"/>
    <property type="match status" value="1"/>
</dbReference>
<evidence type="ECO:0000256" key="1">
    <source>
        <dbReference type="SAM" id="MobiDB-lite"/>
    </source>
</evidence>
<proteinExistence type="predicted"/>